<keyword evidence="2" id="KW-0560">Oxidoreductase</keyword>
<organism evidence="3 4">
    <name type="scientific">Nesterenkonia flava</name>
    <dbReference type="NCBI Taxonomy" id="469799"/>
    <lineage>
        <taxon>Bacteria</taxon>
        <taxon>Bacillati</taxon>
        <taxon>Actinomycetota</taxon>
        <taxon>Actinomycetes</taxon>
        <taxon>Micrococcales</taxon>
        <taxon>Micrococcaceae</taxon>
        <taxon>Nesterenkonia</taxon>
    </lineage>
</organism>
<name>A0ABU1FPJ8_9MICC</name>
<gene>
    <name evidence="3" type="ORF">RH857_00210</name>
</gene>
<evidence type="ECO:0000256" key="2">
    <source>
        <dbReference type="ARBA" id="ARBA00023002"/>
    </source>
</evidence>
<dbReference type="PANTHER" id="PTHR43943">
    <property type="entry name" value="DEHYDROGENASE/REDUCTASE (SDR FAMILY) MEMBER 4"/>
    <property type="match status" value="1"/>
</dbReference>
<evidence type="ECO:0000256" key="1">
    <source>
        <dbReference type="ARBA" id="ARBA00006484"/>
    </source>
</evidence>
<dbReference type="InterPro" id="IPR002347">
    <property type="entry name" value="SDR_fam"/>
</dbReference>
<dbReference type="InterPro" id="IPR036291">
    <property type="entry name" value="NAD(P)-bd_dom_sf"/>
</dbReference>
<evidence type="ECO:0000313" key="4">
    <source>
        <dbReference type="Proteomes" id="UP001260872"/>
    </source>
</evidence>
<dbReference type="Gene3D" id="3.40.50.720">
    <property type="entry name" value="NAD(P)-binding Rossmann-like Domain"/>
    <property type="match status" value="1"/>
</dbReference>
<dbReference type="PANTHER" id="PTHR43943:SF17">
    <property type="entry name" value="3-PHENYLPROPIONATE-DIHYDRODIOL_CINNAMIC ACID-DIHYDRODIOL DEHYDROGENASE"/>
    <property type="match status" value="1"/>
</dbReference>
<dbReference type="PRINTS" id="PR00081">
    <property type="entry name" value="GDHRDH"/>
</dbReference>
<accession>A0ABU1FPJ8</accession>
<sequence length="285" mass="29312">MSEHDFPAPLTDPLATADDQWLAGKTAVVAGGGLSGPLGNVGFAMAWLYHKAGAKVAVLDRDTTAGDRTVAAIEGDGGSAKTFEVDVLSGESTTAAVQAAADHFGSIDVVATSIGGGGATSVFGLSEEDWDRAFDLNLKSAWRLMVAAEPHMQRGGAIVTVSSGAAEGRGPAMPYSLAKAGVEKLTTGAAATLAPKGIRVNCIRVGMIWGAFAARGMNEEMREIRRKNVALQTEGNPWDIASAAFFLSTDQARWISGQVLSVDGGGFAIRNTGAAGDDTVKKNSA</sequence>
<protein>
    <submittedName>
        <fullName evidence="3">SDR family NAD(P)-dependent oxidoreductase</fullName>
    </submittedName>
</protein>
<dbReference type="Pfam" id="PF13561">
    <property type="entry name" value="adh_short_C2"/>
    <property type="match status" value="1"/>
</dbReference>
<dbReference type="SUPFAM" id="SSF51735">
    <property type="entry name" value="NAD(P)-binding Rossmann-fold domains"/>
    <property type="match status" value="1"/>
</dbReference>
<evidence type="ECO:0000313" key="3">
    <source>
        <dbReference type="EMBL" id="MDR5710565.1"/>
    </source>
</evidence>
<dbReference type="Proteomes" id="UP001260872">
    <property type="component" value="Unassembled WGS sequence"/>
</dbReference>
<dbReference type="RefSeq" id="WP_310535955.1">
    <property type="nucleotide sequence ID" value="NZ_BAAAOC010000008.1"/>
</dbReference>
<dbReference type="CDD" id="cd05233">
    <property type="entry name" value="SDR_c"/>
    <property type="match status" value="1"/>
</dbReference>
<comment type="caution">
    <text evidence="3">The sequence shown here is derived from an EMBL/GenBank/DDBJ whole genome shotgun (WGS) entry which is preliminary data.</text>
</comment>
<reference evidence="4" key="1">
    <citation type="submission" date="2023-07" db="EMBL/GenBank/DDBJ databases">
        <title>Description of three actinobacteria isolated from air of manufacturing shop in a pharmaceutical factory.</title>
        <authorList>
            <person name="Zhang D.-F."/>
        </authorList>
    </citation>
    <scope>NUCLEOTIDE SEQUENCE [LARGE SCALE GENOMIC DNA]</scope>
    <source>
        <strain evidence="4">CCTCC AB 207010</strain>
    </source>
</reference>
<proteinExistence type="inferred from homology"/>
<keyword evidence="4" id="KW-1185">Reference proteome</keyword>
<comment type="similarity">
    <text evidence="1">Belongs to the short-chain dehydrogenases/reductases (SDR) family.</text>
</comment>
<dbReference type="EMBL" id="JAVKGT010000001">
    <property type="protein sequence ID" value="MDR5710565.1"/>
    <property type="molecule type" value="Genomic_DNA"/>
</dbReference>